<dbReference type="RefSeq" id="WP_342756136.1">
    <property type="nucleotide sequence ID" value="NZ_CP146256.1"/>
</dbReference>
<evidence type="ECO:0000313" key="7">
    <source>
        <dbReference type="Proteomes" id="UP001451571"/>
    </source>
</evidence>
<dbReference type="PANTHER" id="PTHR42887">
    <property type="entry name" value="OS12G0638800 PROTEIN"/>
    <property type="match status" value="1"/>
</dbReference>
<feature type="domain" description="RsdA/BaiN/AoA(So)-like insert" evidence="5">
    <location>
        <begin position="203"/>
        <end position="365"/>
    </location>
</feature>
<keyword evidence="7" id="KW-1185">Reference proteome</keyword>
<evidence type="ECO:0000313" key="6">
    <source>
        <dbReference type="EMBL" id="XAH72520.1"/>
    </source>
</evidence>
<name>A0ABZ3ERS7_9FIRM</name>
<protein>
    <submittedName>
        <fullName evidence="6">NAD(P)/FAD-dependent oxidoreductase</fullName>
    </submittedName>
</protein>
<evidence type="ECO:0000256" key="3">
    <source>
        <dbReference type="ARBA" id="ARBA00022827"/>
    </source>
</evidence>
<evidence type="ECO:0000259" key="4">
    <source>
        <dbReference type="Pfam" id="PF03486"/>
    </source>
</evidence>
<dbReference type="Pfam" id="PF22780">
    <property type="entry name" value="HI0933_like_1st"/>
    <property type="match status" value="1"/>
</dbReference>
<dbReference type="Proteomes" id="UP001451571">
    <property type="component" value="Chromosome"/>
</dbReference>
<dbReference type="InterPro" id="IPR004792">
    <property type="entry name" value="BaiN-like"/>
</dbReference>
<dbReference type="PRINTS" id="PR00411">
    <property type="entry name" value="PNDRDTASEI"/>
</dbReference>
<evidence type="ECO:0000256" key="2">
    <source>
        <dbReference type="ARBA" id="ARBA00022630"/>
    </source>
</evidence>
<accession>A0ABZ3ERS7</accession>
<keyword evidence="2" id="KW-0285">Flavoprotein</keyword>
<dbReference type="Gene3D" id="2.40.30.10">
    <property type="entry name" value="Translation factors"/>
    <property type="match status" value="1"/>
</dbReference>
<feature type="domain" description="RsdA/BaiN/AoA(So)-like Rossmann fold-like" evidence="4">
    <location>
        <begin position="18"/>
        <end position="417"/>
    </location>
</feature>
<dbReference type="InterPro" id="IPR023166">
    <property type="entry name" value="BaiN-like_dom_sf"/>
</dbReference>
<dbReference type="EMBL" id="CP146256">
    <property type="protein sequence ID" value="XAH72520.1"/>
    <property type="molecule type" value="Genomic_DNA"/>
</dbReference>
<dbReference type="Pfam" id="PF03486">
    <property type="entry name" value="HI0933_like"/>
    <property type="match status" value="1"/>
</dbReference>
<dbReference type="SUPFAM" id="SSF160996">
    <property type="entry name" value="HI0933 insert domain-like"/>
    <property type="match status" value="1"/>
</dbReference>
<evidence type="ECO:0000256" key="1">
    <source>
        <dbReference type="ARBA" id="ARBA00001974"/>
    </source>
</evidence>
<dbReference type="InterPro" id="IPR036188">
    <property type="entry name" value="FAD/NAD-bd_sf"/>
</dbReference>
<reference evidence="6 7" key="1">
    <citation type="submission" date="2024-02" db="EMBL/GenBank/DDBJ databases">
        <title>Bacterial strain from lacustrine sediment.</title>
        <authorList>
            <person name="Petit C."/>
            <person name="Fadhlaoui K."/>
        </authorList>
    </citation>
    <scope>NUCLEOTIDE SEQUENCE [LARGE SCALE GENOMIC DNA]</scope>
    <source>
        <strain evidence="6 7">IPX-CK</strain>
    </source>
</reference>
<gene>
    <name evidence="6" type="ORF">V6984_13460</name>
</gene>
<dbReference type="Gene3D" id="3.50.50.60">
    <property type="entry name" value="FAD/NAD(P)-binding domain"/>
    <property type="match status" value="1"/>
</dbReference>
<dbReference type="NCBIfam" id="TIGR00275">
    <property type="entry name" value="aminoacetone oxidase family FAD-binding enzyme"/>
    <property type="match status" value="1"/>
</dbReference>
<dbReference type="Gene3D" id="1.10.8.260">
    <property type="entry name" value="HI0933 insert domain-like"/>
    <property type="match status" value="1"/>
</dbReference>
<evidence type="ECO:0000259" key="5">
    <source>
        <dbReference type="Pfam" id="PF22780"/>
    </source>
</evidence>
<dbReference type="InterPro" id="IPR057661">
    <property type="entry name" value="RsdA/BaiN/AoA(So)_Rossmann"/>
</dbReference>
<keyword evidence="3" id="KW-0274">FAD</keyword>
<organism evidence="6 7">
    <name type="scientific">Kineothrix sedimenti</name>
    <dbReference type="NCBI Taxonomy" id="3123317"/>
    <lineage>
        <taxon>Bacteria</taxon>
        <taxon>Bacillati</taxon>
        <taxon>Bacillota</taxon>
        <taxon>Clostridia</taxon>
        <taxon>Lachnospirales</taxon>
        <taxon>Lachnospiraceae</taxon>
        <taxon>Kineothrix</taxon>
    </lineage>
</organism>
<proteinExistence type="predicted"/>
<dbReference type="InterPro" id="IPR055178">
    <property type="entry name" value="RsdA/BaiN/AoA(So)-like_dom"/>
</dbReference>
<sequence>MYNRNAAKWPERYGKVKKIAIIGGGASGMMAAITAAQCGAQVTIFEKNDRIGKKILATGNGKCNYSNRDFRMEHYYGTYRDRLPQLFEQFSVADAVSFFHEAGMLSKERNGYLYPLSEQASTVLDILRLKLKQLGVRTEVSAEVKSLQKSGKDGMFVIEAEGRTEKFHSAVLACGGCAAPKTGSDGSGYRLAVGIGHHLIDTVPALVQLKCREDLFKMAAGVRCDALLKLGQETSPVQEERGEVQFTDYGISGIPVFQLSRTAAYMLKEKKEVPVYIDFFPDSGDEEYEKLCRMRIDDCEGKTAEEFLLGMANKKINMAMLKLKGIKPSEESARIGKEALKKLLYSYRRLCVHVMSTNSFENAQVSAGGVDMREVTLQMESVFVPGLYFAGELLDVDGRCGGYNLQWAWTSGYIAGKNAAMQNIKKQ</sequence>
<dbReference type="PANTHER" id="PTHR42887:SF2">
    <property type="entry name" value="OS12G0638800 PROTEIN"/>
    <property type="match status" value="1"/>
</dbReference>
<dbReference type="SUPFAM" id="SSF51905">
    <property type="entry name" value="FAD/NAD(P)-binding domain"/>
    <property type="match status" value="1"/>
</dbReference>
<comment type="cofactor">
    <cofactor evidence="1">
        <name>FAD</name>
        <dbReference type="ChEBI" id="CHEBI:57692"/>
    </cofactor>
</comment>